<evidence type="ECO:0000313" key="9">
    <source>
        <dbReference type="EMBL" id="KQK14066.1"/>
    </source>
</evidence>
<protein>
    <recommendedName>
        <fullName evidence="8">G protein gamma domain-containing protein</fullName>
    </recommendedName>
</protein>
<keyword evidence="11" id="KW-1185">Reference proteome</keyword>
<evidence type="ECO:0000313" key="10">
    <source>
        <dbReference type="EnsemblPlants" id="KQK14066"/>
    </source>
</evidence>
<dbReference type="EMBL" id="CM000880">
    <property type="protein sequence ID" value="KQK14066.1"/>
    <property type="molecule type" value="Genomic_DNA"/>
</dbReference>
<dbReference type="SMART" id="SM01224">
    <property type="entry name" value="G_gamma"/>
    <property type="match status" value="1"/>
</dbReference>
<feature type="region of interest" description="Disordered" evidence="7">
    <location>
        <begin position="1"/>
        <end position="21"/>
    </location>
</feature>
<keyword evidence="5" id="KW-0807">Transducer</keyword>
<keyword evidence="2" id="KW-1003">Cell membrane</keyword>
<feature type="domain" description="G protein gamma" evidence="8">
    <location>
        <begin position="26"/>
        <end position="105"/>
    </location>
</feature>
<dbReference type="EnsemblPlants" id="KQK14066">
    <property type="protein sequence ID" value="KQK14066"/>
    <property type="gene ID" value="BRADI_1g14140v3"/>
</dbReference>
<dbReference type="PANTHER" id="PTHR35129:SF1">
    <property type="entry name" value="GUANINE NUCLEOTIDE-BINDING PROTEIN SUBUNIT GAMMA 1"/>
    <property type="match status" value="1"/>
</dbReference>
<dbReference type="FunCoup" id="A0A0Q3RMB2">
    <property type="interactions" value="817"/>
</dbReference>
<dbReference type="InterPro" id="IPR045878">
    <property type="entry name" value="GG1/2"/>
</dbReference>
<dbReference type="AlphaFoldDB" id="A0A0Q3RMB2"/>
<dbReference type="GO" id="GO:0007165">
    <property type="term" value="P:signal transduction"/>
    <property type="evidence" value="ECO:0007669"/>
    <property type="project" value="UniProtKB-KW"/>
</dbReference>
<evidence type="ECO:0000256" key="2">
    <source>
        <dbReference type="ARBA" id="ARBA00022475"/>
    </source>
</evidence>
<dbReference type="PANTHER" id="PTHR35129">
    <property type="entry name" value="GUANINE NUCLEOTIDE-BINDING PROTEIN SUBUNIT GAMMA 1"/>
    <property type="match status" value="1"/>
</dbReference>
<reference evidence="10" key="3">
    <citation type="submission" date="2018-08" db="UniProtKB">
        <authorList>
            <consortium name="EnsemblPlants"/>
        </authorList>
    </citation>
    <scope>IDENTIFICATION</scope>
    <source>
        <strain evidence="10">cv. Bd21</strain>
    </source>
</reference>
<proteinExistence type="predicted"/>
<evidence type="ECO:0000259" key="8">
    <source>
        <dbReference type="SMART" id="SM01224"/>
    </source>
</evidence>
<dbReference type="Gramene" id="KQK14066">
    <property type="protein sequence ID" value="KQK14066"/>
    <property type="gene ID" value="BRADI_1g14140v3"/>
</dbReference>
<accession>A0A0Q3RMB2</accession>
<reference evidence="9" key="2">
    <citation type="submission" date="2017-06" db="EMBL/GenBank/DDBJ databases">
        <title>WGS assembly of Brachypodium distachyon.</title>
        <authorList>
            <consortium name="The International Brachypodium Initiative"/>
            <person name="Lucas S."/>
            <person name="Harmon-Smith M."/>
            <person name="Lail K."/>
            <person name="Tice H."/>
            <person name="Grimwood J."/>
            <person name="Bruce D."/>
            <person name="Barry K."/>
            <person name="Shu S."/>
            <person name="Lindquist E."/>
            <person name="Wang M."/>
            <person name="Pitluck S."/>
            <person name="Vogel J.P."/>
            <person name="Garvin D.F."/>
            <person name="Mockler T.C."/>
            <person name="Schmutz J."/>
            <person name="Rokhsar D."/>
            <person name="Bevan M.W."/>
        </authorList>
    </citation>
    <scope>NUCLEOTIDE SEQUENCE</scope>
    <source>
        <strain evidence="9">Bd21</strain>
    </source>
</reference>
<gene>
    <name evidence="10" type="primary">LOC100830673</name>
    <name evidence="9" type="ORF">BRADI_1g14140v3</name>
</gene>
<dbReference type="Proteomes" id="UP000008810">
    <property type="component" value="Chromosome 1"/>
</dbReference>
<organism evidence="9">
    <name type="scientific">Brachypodium distachyon</name>
    <name type="common">Purple false brome</name>
    <name type="synonym">Trachynia distachya</name>
    <dbReference type="NCBI Taxonomy" id="15368"/>
    <lineage>
        <taxon>Eukaryota</taxon>
        <taxon>Viridiplantae</taxon>
        <taxon>Streptophyta</taxon>
        <taxon>Embryophyta</taxon>
        <taxon>Tracheophyta</taxon>
        <taxon>Spermatophyta</taxon>
        <taxon>Magnoliopsida</taxon>
        <taxon>Liliopsida</taxon>
        <taxon>Poales</taxon>
        <taxon>Poaceae</taxon>
        <taxon>BOP clade</taxon>
        <taxon>Pooideae</taxon>
        <taxon>Stipodae</taxon>
        <taxon>Brachypodieae</taxon>
        <taxon>Brachypodium</taxon>
    </lineage>
</organism>
<name>A0A0Q3RMB2_BRADI</name>
<sequence length="105" mass="11734">MQVPGGGGGGGAGREAGDTRGRHRIQAELKKLEQEARFLKLDCMQEELQELEKTDIISAALQEFLVTIEGKADPLLPVTTGVAYQSWDRWFEGPEDLRRCKCWCL</sequence>
<reference evidence="9 10" key="1">
    <citation type="journal article" date="2010" name="Nature">
        <title>Genome sequencing and analysis of the model grass Brachypodium distachyon.</title>
        <authorList>
            <consortium name="International Brachypodium Initiative"/>
        </authorList>
    </citation>
    <scope>NUCLEOTIDE SEQUENCE [LARGE SCALE GENOMIC DNA]</scope>
    <source>
        <strain evidence="9 10">Bd21</strain>
    </source>
</reference>
<dbReference type="OrthoDB" id="1934467at2759"/>
<dbReference type="InterPro" id="IPR015898">
    <property type="entry name" value="G-protein_gamma-like_dom"/>
</dbReference>
<evidence type="ECO:0000256" key="6">
    <source>
        <dbReference type="SAM" id="Coils"/>
    </source>
</evidence>
<evidence type="ECO:0000256" key="7">
    <source>
        <dbReference type="SAM" id="MobiDB-lite"/>
    </source>
</evidence>
<evidence type="ECO:0000256" key="4">
    <source>
        <dbReference type="ARBA" id="ARBA00023136"/>
    </source>
</evidence>
<evidence type="ECO:0000256" key="3">
    <source>
        <dbReference type="ARBA" id="ARBA00023054"/>
    </source>
</evidence>
<keyword evidence="4" id="KW-0472">Membrane</keyword>
<feature type="compositionally biased region" description="Gly residues" evidence="7">
    <location>
        <begin position="1"/>
        <end position="14"/>
    </location>
</feature>
<dbReference type="GO" id="GO:0005886">
    <property type="term" value="C:plasma membrane"/>
    <property type="evidence" value="ECO:0007669"/>
    <property type="project" value="UniProtKB-SubCell"/>
</dbReference>
<keyword evidence="3 6" id="KW-0175">Coiled coil</keyword>
<dbReference type="ExpressionAtlas" id="A0A0Q3RMB2">
    <property type="expression patterns" value="baseline"/>
</dbReference>
<comment type="subcellular location">
    <subcellularLocation>
        <location evidence="1">Cell membrane</location>
    </subcellularLocation>
</comment>
<dbReference type="STRING" id="15368.A0A0Q3RMB2"/>
<evidence type="ECO:0000256" key="5">
    <source>
        <dbReference type="ARBA" id="ARBA00023224"/>
    </source>
</evidence>
<evidence type="ECO:0000256" key="1">
    <source>
        <dbReference type="ARBA" id="ARBA00004236"/>
    </source>
</evidence>
<feature type="coiled-coil region" evidence="6">
    <location>
        <begin position="22"/>
        <end position="49"/>
    </location>
</feature>
<evidence type="ECO:0000313" key="11">
    <source>
        <dbReference type="Proteomes" id="UP000008810"/>
    </source>
</evidence>